<dbReference type="SFLD" id="SFLDG00002">
    <property type="entry name" value="C1.7:_P-type_atpase_like"/>
    <property type="match status" value="1"/>
</dbReference>
<dbReference type="InterPro" id="IPR018303">
    <property type="entry name" value="ATPase_P-typ_P_site"/>
</dbReference>
<dbReference type="Pfam" id="PF00690">
    <property type="entry name" value="Cation_ATPase_N"/>
    <property type="match status" value="1"/>
</dbReference>
<feature type="transmembrane region" description="Helical" evidence="8">
    <location>
        <begin position="102"/>
        <end position="123"/>
    </location>
</feature>
<protein>
    <submittedName>
        <fullName evidence="11">Cation-transporting P-type ATPase N-terminal domain-containing protein</fullName>
    </submittedName>
</protein>
<dbReference type="GO" id="GO:0005886">
    <property type="term" value="C:plasma membrane"/>
    <property type="evidence" value="ECO:0007669"/>
    <property type="project" value="TreeGrafter"/>
</dbReference>
<feature type="transmembrane region" description="Helical" evidence="8">
    <location>
        <begin position="950"/>
        <end position="968"/>
    </location>
</feature>
<dbReference type="PANTHER" id="PTHR43294">
    <property type="entry name" value="SODIUM/POTASSIUM-TRANSPORTING ATPASE SUBUNIT ALPHA"/>
    <property type="match status" value="1"/>
</dbReference>
<dbReference type="GO" id="GO:0005391">
    <property type="term" value="F:P-type sodium:potassium-exchanging transporter activity"/>
    <property type="evidence" value="ECO:0007669"/>
    <property type="project" value="TreeGrafter"/>
</dbReference>
<proteinExistence type="predicted"/>
<evidence type="ECO:0000259" key="9">
    <source>
        <dbReference type="SMART" id="SM00831"/>
    </source>
</evidence>
<dbReference type="Pfam" id="PF13246">
    <property type="entry name" value="Cation_ATPase"/>
    <property type="match status" value="1"/>
</dbReference>
<dbReference type="SFLD" id="SFLDS00003">
    <property type="entry name" value="Haloacid_Dehalogenase"/>
    <property type="match status" value="1"/>
</dbReference>
<evidence type="ECO:0000256" key="1">
    <source>
        <dbReference type="ARBA" id="ARBA00004141"/>
    </source>
</evidence>
<evidence type="ECO:0000256" key="2">
    <source>
        <dbReference type="ARBA" id="ARBA00022692"/>
    </source>
</evidence>
<dbReference type="Gene3D" id="3.40.50.1000">
    <property type="entry name" value="HAD superfamily/HAD-like"/>
    <property type="match status" value="1"/>
</dbReference>
<dbReference type="InterPro" id="IPR008250">
    <property type="entry name" value="ATPase_P-typ_transduc_dom_A_sf"/>
</dbReference>
<keyword evidence="7 8" id="KW-0472">Membrane</keyword>
<dbReference type="PRINTS" id="PR00119">
    <property type="entry name" value="CATATPASE"/>
</dbReference>
<dbReference type="GO" id="GO:0016887">
    <property type="term" value="F:ATP hydrolysis activity"/>
    <property type="evidence" value="ECO:0007669"/>
    <property type="project" value="InterPro"/>
</dbReference>
<organism evidence="10 11">
    <name type="scientific">Acrobeloides nanus</name>
    <dbReference type="NCBI Taxonomy" id="290746"/>
    <lineage>
        <taxon>Eukaryota</taxon>
        <taxon>Metazoa</taxon>
        <taxon>Ecdysozoa</taxon>
        <taxon>Nematoda</taxon>
        <taxon>Chromadorea</taxon>
        <taxon>Rhabditida</taxon>
        <taxon>Tylenchina</taxon>
        <taxon>Cephalobomorpha</taxon>
        <taxon>Cephaloboidea</taxon>
        <taxon>Cephalobidae</taxon>
        <taxon>Acrobeloides</taxon>
    </lineage>
</organism>
<dbReference type="PRINTS" id="PR00121">
    <property type="entry name" value="NAKATPASE"/>
</dbReference>
<feature type="transmembrane region" description="Helical" evidence="8">
    <location>
        <begin position="298"/>
        <end position="320"/>
    </location>
</feature>
<dbReference type="SUPFAM" id="SSF81653">
    <property type="entry name" value="Calcium ATPase, transduction domain A"/>
    <property type="match status" value="1"/>
</dbReference>
<dbReference type="GO" id="GO:0005524">
    <property type="term" value="F:ATP binding"/>
    <property type="evidence" value="ECO:0007669"/>
    <property type="project" value="UniProtKB-KW"/>
</dbReference>
<evidence type="ECO:0000256" key="3">
    <source>
        <dbReference type="ARBA" id="ARBA00022741"/>
    </source>
</evidence>
<sequence>MAKTHESESLIKKVLGKIFNRKPKPGGSDEEARNLSASYTEHTWQIDIIKAQYESSRINIQNPSQSHGLTTLEAIALLEKNGPNALPKAKEVTNFELLGRQFLNVLWGLLLAAAILSLIAFIQGTNTKPIIFSDLWVAIIIIVMIFGFCFVAFYQERKAIKAVSGFKNLLPEVSWVIRDGKETSVAASELVVGDIIRIKNGTRVPADARILQCAQLKLETSAITGEAEPIEHIKEAVPETVNIFEAKNVGFNGSLCVDGEAYAVVIRTGANTIIGKIASLTTNQNEKPSRLQAQIKKFVKLLGLPACTLGLIIFIIGGFVHKWHGWIGMLSRSFLACAIGMVPCDKTGTLTKNIMTVTNLWTHNDFIAGLPNLSMKNVLGKASLDDFESPISDVLMCMSVCNAAKFEGEEAIEIGQKNGKFMIDMENNNNVERKTIGQPSEAAMIKYVDRVMDVDLLRKGYNVVFEIPFNSKRKWHLMIIKNKDLKDGNAEYKLLMKGASEILIEKCSTILTKDGEISLNTEERNAFQNAYDTFGSEGRRVIGFVSKTFTAPSNIAFALEAENFPLKELTFLGVCAIMDPPRDETAGAIRNCKTAGIKVFMVTGDHHLTANAIARQIGLIEDIPGKKKDWDTIHGEAISHLTDEEWSRLLSHDYLVFARTTPEQKLLIVEQCQKRKEIIAMTGDGVNDSPALKKSDIGIAMGSGSDVAKQAADIVLMDDNFASIVKGVEEGRLMFDNIKKLLVYTMPHCFPQVWSIVLYYCFGMPIGLSALQILSIDLGTEIAPGVAMCKEPAEGDIMCRPPRDRKKNLVSKGLLSYAYLYTGQFLSIGCILSYFCVFWHHGISLSDLWMSAVPGKSWSDGNTTFHSNGKTFLPDEQDYIGRQAMSAWQLGIVFGQFFHIWSARTLRQSIFTHGVFKNPWTIGAVIIELILIGIFVYVPGINLFLSGAPVPAECWGVVAAMGIIIFAYNEVRKFFIRRSPKNRIVRMFKI</sequence>
<reference evidence="11" key="1">
    <citation type="submission" date="2022-11" db="UniProtKB">
        <authorList>
            <consortium name="WormBaseParasite"/>
        </authorList>
    </citation>
    <scope>IDENTIFICATION</scope>
</reference>
<keyword evidence="6 8" id="KW-1133">Transmembrane helix</keyword>
<dbReference type="AlphaFoldDB" id="A0A914CUC9"/>
<dbReference type="SFLD" id="SFLDF00027">
    <property type="entry name" value="p-type_atpase"/>
    <property type="match status" value="1"/>
</dbReference>
<keyword evidence="2 8" id="KW-0812">Transmembrane</keyword>
<feature type="transmembrane region" description="Helical" evidence="8">
    <location>
        <begin position="135"/>
        <end position="154"/>
    </location>
</feature>
<evidence type="ECO:0000256" key="6">
    <source>
        <dbReference type="ARBA" id="ARBA00022989"/>
    </source>
</evidence>
<dbReference type="PANTHER" id="PTHR43294:SF5">
    <property type="entry name" value="CATION-TRANSPORTING P-TYPE ATPASE N-TERMINAL DOMAIN-CONTAINING PROTEIN"/>
    <property type="match status" value="1"/>
</dbReference>
<dbReference type="FunFam" id="3.40.50.1000:FF:000083">
    <property type="entry name" value="Sodium/potassium-transporting ATPase subunit alpha"/>
    <property type="match status" value="1"/>
</dbReference>
<dbReference type="Gene3D" id="1.20.1110.10">
    <property type="entry name" value="Calcium-transporting ATPase, transmembrane domain"/>
    <property type="match status" value="2"/>
</dbReference>
<dbReference type="Pfam" id="PF00689">
    <property type="entry name" value="Cation_ATPase_C"/>
    <property type="match status" value="1"/>
</dbReference>
<evidence type="ECO:0000313" key="10">
    <source>
        <dbReference type="Proteomes" id="UP000887540"/>
    </source>
</evidence>
<evidence type="ECO:0000256" key="8">
    <source>
        <dbReference type="SAM" id="Phobius"/>
    </source>
</evidence>
<dbReference type="Proteomes" id="UP000887540">
    <property type="component" value="Unplaced"/>
</dbReference>
<feature type="transmembrane region" description="Helical" evidence="8">
    <location>
        <begin position="887"/>
        <end position="906"/>
    </location>
</feature>
<dbReference type="InterPro" id="IPR023299">
    <property type="entry name" value="ATPase_P-typ_cyto_dom_N"/>
</dbReference>
<dbReference type="InterPro" id="IPR036412">
    <property type="entry name" value="HAD-like_sf"/>
</dbReference>
<dbReference type="PROSITE" id="PS00154">
    <property type="entry name" value="ATPASE_E1_E2"/>
    <property type="match status" value="1"/>
</dbReference>
<accession>A0A914CUC9</accession>
<dbReference type="InterPro" id="IPR023214">
    <property type="entry name" value="HAD_sf"/>
</dbReference>
<dbReference type="Gene3D" id="2.70.150.10">
    <property type="entry name" value="Calcium-transporting ATPase, cytoplasmic transduction domain A"/>
    <property type="match status" value="1"/>
</dbReference>
<keyword evidence="4" id="KW-0067">ATP-binding</keyword>
<dbReference type="GO" id="GO:1990573">
    <property type="term" value="P:potassium ion import across plasma membrane"/>
    <property type="evidence" value="ECO:0007669"/>
    <property type="project" value="TreeGrafter"/>
</dbReference>
<evidence type="ECO:0000256" key="7">
    <source>
        <dbReference type="ARBA" id="ARBA00023136"/>
    </source>
</evidence>
<dbReference type="InterPro" id="IPR050510">
    <property type="entry name" value="Cation_transp_ATPase_P-type"/>
</dbReference>
<comment type="subcellular location">
    <subcellularLocation>
        <location evidence="1">Membrane</location>
        <topology evidence="1">Multi-pass membrane protein</topology>
    </subcellularLocation>
</comment>
<evidence type="ECO:0000256" key="4">
    <source>
        <dbReference type="ARBA" id="ARBA00022840"/>
    </source>
</evidence>
<evidence type="ECO:0000256" key="5">
    <source>
        <dbReference type="ARBA" id="ARBA00022967"/>
    </source>
</evidence>
<keyword evidence="5" id="KW-1278">Translocase</keyword>
<keyword evidence="3" id="KW-0547">Nucleotide-binding</keyword>
<feature type="transmembrane region" description="Helical" evidence="8">
    <location>
        <begin position="918"/>
        <end position="938"/>
    </location>
</feature>
<feature type="transmembrane region" description="Helical" evidence="8">
    <location>
        <begin position="814"/>
        <end position="840"/>
    </location>
</feature>
<dbReference type="Gene3D" id="3.40.1110.10">
    <property type="entry name" value="Calcium-transporting ATPase, cytoplasmic domain N"/>
    <property type="match status" value="1"/>
</dbReference>
<dbReference type="InterPro" id="IPR001757">
    <property type="entry name" value="P_typ_ATPase"/>
</dbReference>
<dbReference type="FunFam" id="1.20.1110.10:FF:000095">
    <property type="entry name" value="Sodium/potassium-transporting ATPase subunit alpha-1"/>
    <property type="match status" value="1"/>
</dbReference>
<keyword evidence="10" id="KW-1185">Reference proteome</keyword>
<dbReference type="Pfam" id="PF00122">
    <property type="entry name" value="E1-E2_ATPase"/>
    <property type="match status" value="1"/>
</dbReference>
<dbReference type="InterPro" id="IPR023298">
    <property type="entry name" value="ATPase_P-typ_TM_dom_sf"/>
</dbReference>
<dbReference type="SMART" id="SM00831">
    <property type="entry name" value="Cation_ATPase_N"/>
    <property type="match status" value="1"/>
</dbReference>
<feature type="domain" description="Cation-transporting P-type ATPase N-terminal" evidence="9">
    <location>
        <begin position="40"/>
        <end position="122"/>
    </location>
</feature>
<dbReference type="InterPro" id="IPR006068">
    <property type="entry name" value="ATPase_P-typ_cation-transptr_C"/>
</dbReference>
<dbReference type="InterPro" id="IPR059000">
    <property type="entry name" value="ATPase_P-type_domA"/>
</dbReference>
<dbReference type="Pfam" id="PF08282">
    <property type="entry name" value="Hydrolase_3"/>
    <property type="match status" value="1"/>
</dbReference>
<dbReference type="SUPFAM" id="SSF56784">
    <property type="entry name" value="HAD-like"/>
    <property type="match status" value="1"/>
</dbReference>
<dbReference type="InterPro" id="IPR004014">
    <property type="entry name" value="ATPase_P-typ_cation-transptr_N"/>
</dbReference>
<dbReference type="GO" id="GO:0036376">
    <property type="term" value="P:sodium ion export across plasma membrane"/>
    <property type="evidence" value="ECO:0007669"/>
    <property type="project" value="TreeGrafter"/>
</dbReference>
<dbReference type="SUPFAM" id="SSF81665">
    <property type="entry name" value="Calcium ATPase, transmembrane domain M"/>
    <property type="match status" value="1"/>
</dbReference>
<dbReference type="SUPFAM" id="SSF81660">
    <property type="entry name" value="Metal cation-transporting ATPase, ATP-binding domain N"/>
    <property type="match status" value="1"/>
</dbReference>
<dbReference type="GO" id="GO:0006883">
    <property type="term" value="P:intracellular sodium ion homeostasis"/>
    <property type="evidence" value="ECO:0007669"/>
    <property type="project" value="TreeGrafter"/>
</dbReference>
<evidence type="ECO:0000313" key="11">
    <source>
        <dbReference type="WBParaSite" id="ACRNAN_scaffold1478.g23856.t1"/>
    </source>
</evidence>
<dbReference type="GO" id="GO:0030007">
    <property type="term" value="P:intracellular potassium ion homeostasis"/>
    <property type="evidence" value="ECO:0007669"/>
    <property type="project" value="TreeGrafter"/>
</dbReference>
<dbReference type="GO" id="GO:1902600">
    <property type="term" value="P:proton transmembrane transport"/>
    <property type="evidence" value="ECO:0007669"/>
    <property type="project" value="TreeGrafter"/>
</dbReference>
<name>A0A914CUC9_9BILA</name>
<dbReference type="InterPro" id="IPR044492">
    <property type="entry name" value="P_typ_ATPase_HD_dom"/>
</dbReference>
<dbReference type="WBParaSite" id="ACRNAN_scaffold1478.g23856.t1">
    <property type="protein sequence ID" value="ACRNAN_scaffold1478.g23856.t1"/>
    <property type="gene ID" value="ACRNAN_scaffold1478.g23856"/>
</dbReference>
<dbReference type="NCBIfam" id="TIGR01494">
    <property type="entry name" value="ATPase_P-type"/>
    <property type="match status" value="1"/>
</dbReference>